<dbReference type="GO" id="GO:0008379">
    <property type="term" value="F:thioredoxin peroxidase activity"/>
    <property type="evidence" value="ECO:0007669"/>
    <property type="project" value="TreeGrafter"/>
</dbReference>
<evidence type="ECO:0000256" key="8">
    <source>
        <dbReference type="ARBA" id="ARBA00032824"/>
    </source>
</evidence>
<feature type="domain" description="Thioredoxin" evidence="12">
    <location>
        <begin position="42"/>
        <end position="226"/>
    </location>
</feature>
<dbReference type="EMBL" id="SDVB01000216">
    <property type="protein sequence ID" value="RYC14011.1"/>
    <property type="molecule type" value="Genomic_DNA"/>
</dbReference>
<evidence type="ECO:0000256" key="11">
    <source>
        <dbReference type="ARBA" id="ARBA00049091"/>
    </source>
</evidence>
<evidence type="ECO:0000256" key="5">
    <source>
        <dbReference type="ARBA" id="ARBA00023002"/>
    </source>
</evidence>
<comment type="catalytic activity">
    <reaction evidence="11">
        <text>a hydroperoxide + [thioredoxin]-dithiol = an alcohol + [thioredoxin]-disulfide + H2O</text>
        <dbReference type="Rhea" id="RHEA:62620"/>
        <dbReference type="Rhea" id="RHEA-COMP:10698"/>
        <dbReference type="Rhea" id="RHEA-COMP:10700"/>
        <dbReference type="ChEBI" id="CHEBI:15377"/>
        <dbReference type="ChEBI" id="CHEBI:29950"/>
        <dbReference type="ChEBI" id="CHEBI:30879"/>
        <dbReference type="ChEBI" id="CHEBI:35924"/>
        <dbReference type="ChEBI" id="CHEBI:50058"/>
        <dbReference type="EC" id="1.11.1.24"/>
    </reaction>
</comment>
<evidence type="ECO:0000256" key="10">
    <source>
        <dbReference type="ARBA" id="ARBA00042639"/>
    </source>
</evidence>
<sequence length="226" mass="24782">MLNQKIREVIAQFRRELPPELSALIEQGAGEISALDISERALGAGAIAPVFSLANQNGQPRTLADYLARGPVVLTFYRGIWCPYCNLQIHEYAQRLDEIRSAGAQLVALSPEKPQAMEIYLANGVDESLLAGAPENVPFDILHDERNAVARAFGLVFTLPESHRRLLSMLKVDVVAANGDDSFAFPDPATYVIAPNGVIAWAFVPNNYRRRAEVEHIIKAVHGLVA</sequence>
<evidence type="ECO:0000256" key="2">
    <source>
        <dbReference type="ARBA" id="ARBA00013017"/>
    </source>
</evidence>
<dbReference type="GO" id="GO:0034599">
    <property type="term" value="P:cellular response to oxidative stress"/>
    <property type="evidence" value="ECO:0007669"/>
    <property type="project" value="TreeGrafter"/>
</dbReference>
<dbReference type="AlphaFoldDB" id="A0A4Q2T7N2"/>
<evidence type="ECO:0000259" key="12">
    <source>
        <dbReference type="PROSITE" id="PS51352"/>
    </source>
</evidence>
<evidence type="ECO:0000256" key="9">
    <source>
        <dbReference type="ARBA" id="ARBA00038489"/>
    </source>
</evidence>
<dbReference type="EC" id="1.11.1.24" evidence="2"/>
<evidence type="ECO:0000313" key="13">
    <source>
        <dbReference type="EMBL" id="RYC14011.1"/>
    </source>
</evidence>
<dbReference type="OrthoDB" id="9809746at2"/>
<accession>A0A4Q2T7N2</accession>
<keyword evidence="6" id="KW-1015">Disulfide bond</keyword>
<reference evidence="13 14" key="1">
    <citation type="submission" date="2019-01" db="EMBL/GenBank/DDBJ databases">
        <authorList>
            <person name="Deng T."/>
        </authorList>
    </citation>
    <scope>NUCLEOTIDE SEQUENCE [LARGE SCALE GENOMIC DNA]</scope>
    <source>
        <strain evidence="13 14">F8825</strain>
    </source>
</reference>
<dbReference type="SUPFAM" id="SSF52833">
    <property type="entry name" value="Thioredoxin-like"/>
    <property type="match status" value="1"/>
</dbReference>
<dbReference type="Gene3D" id="3.40.30.10">
    <property type="entry name" value="Glutaredoxin"/>
    <property type="match status" value="1"/>
</dbReference>
<keyword evidence="4" id="KW-0049">Antioxidant</keyword>
<keyword evidence="3" id="KW-0575">Peroxidase</keyword>
<dbReference type="PANTHER" id="PTHR42801">
    <property type="entry name" value="THIOREDOXIN-DEPENDENT PEROXIDE REDUCTASE"/>
    <property type="match status" value="1"/>
</dbReference>
<dbReference type="GO" id="GO:0005737">
    <property type="term" value="C:cytoplasm"/>
    <property type="evidence" value="ECO:0007669"/>
    <property type="project" value="TreeGrafter"/>
</dbReference>
<protein>
    <recommendedName>
        <fullName evidence="2">thioredoxin-dependent peroxiredoxin</fullName>
        <ecNumber evidence="2">1.11.1.24</ecNumber>
    </recommendedName>
    <alternativeName>
        <fullName evidence="8">Thioredoxin peroxidase</fullName>
    </alternativeName>
    <alternativeName>
        <fullName evidence="10">Thioredoxin-dependent peroxiredoxin Bcp</fullName>
    </alternativeName>
</protein>
<evidence type="ECO:0000256" key="4">
    <source>
        <dbReference type="ARBA" id="ARBA00022862"/>
    </source>
</evidence>
<proteinExistence type="inferred from homology"/>
<dbReference type="GO" id="GO:0045454">
    <property type="term" value="P:cell redox homeostasis"/>
    <property type="evidence" value="ECO:0007669"/>
    <property type="project" value="TreeGrafter"/>
</dbReference>
<comment type="function">
    <text evidence="1">Thiol-specific peroxidase that catalyzes the reduction of hydrogen peroxide and organic hydroperoxides to water and alcohols, respectively. Plays a role in cell protection against oxidative stress by detoxifying peroxides and as sensor of hydrogen peroxide-mediated signaling events.</text>
</comment>
<dbReference type="PROSITE" id="PS51352">
    <property type="entry name" value="THIOREDOXIN_2"/>
    <property type="match status" value="1"/>
</dbReference>
<dbReference type="RefSeq" id="WP_129332023.1">
    <property type="nucleotide sequence ID" value="NZ_SDVB01000216.1"/>
</dbReference>
<keyword evidence="5" id="KW-0560">Oxidoreductase</keyword>
<dbReference type="InterPro" id="IPR000866">
    <property type="entry name" value="AhpC/TSA"/>
</dbReference>
<dbReference type="CDD" id="cd02970">
    <property type="entry name" value="PRX_like2"/>
    <property type="match status" value="1"/>
</dbReference>
<evidence type="ECO:0000256" key="6">
    <source>
        <dbReference type="ARBA" id="ARBA00023157"/>
    </source>
</evidence>
<comment type="caution">
    <text evidence="13">The sequence shown here is derived from an EMBL/GenBank/DDBJ whole genome shotgun (WGS) entry which is preliminary data.</text>
</comment>
<comment type="similarity">
    <text evidence="9">Belongs to the peroxiredoxin family. BCP/PrxQ subfamily.</text>
</comment>
<evidence type="ECO:0000256" key="3">
    <source>
        <dbReference type="ARBA" id="ARBA00022559"/>
    </source>
</evidence>
<name>A0A4Q2T7N2_9HYPH</name>
<organism evidence="13 14">
    <name type="scientific">Ciceribacter ferrooxidans</name>
    <dbReference type="NCBI Taxonomy" id="2509717"/>
    <lineage>
        <taxon>Bacteria</taxon>
        <taxon>Pseudomonadati</taxon>
        <taxon>Pseudomonadota</taxon>
        <taxon>Alphaproteobacteria</taxon>
        <taxon>Hyphomicrobiales</taxon>
        <taxon>Rhizobiaceae</taxon>
        <taxon>Ciceribacter</taxon>
    </lineage>
</organism>
<evidence type="ECO:0000256" key="1">
    <source>
        <dbReference type="ARBA" id="ARBA00003330"/>
    </source>
</evidence>
<dbReference type="Proteomes" id="UP000291088">
    <property type="component" value="Unassembled WGS sequence"/>
</dbReference>
<gene>
    <name evidence="13" type="ORF">EUU22_10845</name>
</gene>
<dbReference type="Pfam" id="PF00578">
    <property type="entry name" value="AhpC-TSA"/>
    <property type="match status" value="1"/>
</dbReference>
<keyword evidence="14" id="KW-1185">Reference proteome</keyword>
<evidence type="ECO:0000256" key="7">
    <source>
        <dbReference type="ARBA" id="ARBA00023284"/>
    </source>
</evidence>
<dbReference type="InterPro" id="IPR013766">
    <property type="entry name" value="Thioredoxin_domain"/>
</dbReference>
<dbReference type="InterPro" id="IPR036249">
    <property type="entry name" value="Thioredoxin-like_sf"/>
</dbReference>
<dbReference type="InterPro" id="IPR050924">
    <property type="entry name" value="Peroxiredoxin_BCP/PrxQ"/>
</dbReference>
<dbReference type="PANTHER" id="PTHR42801:SF7">
    <property type="entry name" value="SLL1159 PROTEIN"/>
    <property type="match status" value="1"/>
</dbReference>
<evidence type="ECO:0000313" key="14">
    <source>
        <dbReference type="Proteomes" id="UP000291088"/>
    </source>
</evidence>
<keyword evidence="7" id="KW-0676">Redox-active center</keyword>